<dbReference type="InterPro" id="IPR050953">
    <property type="entry name" value="N4_N6_ade-DNA_methylase"/>
</dbReference>
<dbReference type="EMBL" id="FOFZ01000003">
    <property type="protein sequence ID" value="SEQ67992.1"/>
    <property type="molecule type" value="Genomic_DNA"/>
</dbReference>
<accession>A0A1H9I0L1</accession>
<gene>
    <name evidence="6" type="ORF">SAMN05444355_103317</name>
</gene>
<dbReference type="GO" id="GO:0032259">
    <property type="term" value="P:methylation"/>
    <property type="evidence" value="ECO:0007669"/>
    <property type="project" value="UniProtKB-KW"/>
</dbReference>
<dbReference type="OrthoDB" id="32195at2"/>
<organism evidence="6 7">
    <name type="scientific">Flavobacterium frigoris</name>
    <dbReference type="NCBI Taxonomy" id="229204"/>
    <lineage>
        <taxon>Bacteria</taxon>
        <taxon>Pseudomonadati</taxon>
        <taxon>Bacteroidota</taxon>
        <taxon>Flavobacteriia</taxon>
        <taxon>Flavobacteriales</taxon>
        <taxon>Flavobacteriaceae</taxon>
        <taxon>Flavobacterium</taxon>
    </lineage>
</organism>
<proteinExistence type="predicted"/>
<evidence type="ECO:0000259" key="5">
    <source>
        <dbReference type="Pfam" id="PF20466"/>
    </source>
</evidence>
<dbReference type="Proteomes" id="UP000183658">
    <property type="component" value="Unassembled WGS sequence"/>
</dbReference>
<dbReference type="EC" id="2.1.1.72" evidence="1"/>
<evidence type="ECO:0000256" key="3">
    <source>
        <dbReference type="ARBA" id="ARBA00022679"/>
    </source>
</evidence>
<dbReference type="PANTHER" id="PTHR33841:SF1">
    <property type="entry name" value="DNA METHYLTRANSFERASE A"/>
    <property type="match status" value="1"/>
</dbReference>
<evidence type="ECO:0000313" key="6">
    <source>
        <dbReference type="EMBL" id="SEQ67992.1"/>
    </source>
</evidence>
<reference evidence="7" key="1">
    <citation type="submission" date="2016-10" db="EMBL/GenBank/DDBJ databases">
        <authorList>
            <person name="Varghese N."/>
            <person name="Submissions S."/>
        </authorList>
    </citation>
    <scope>NUCLEOTIDE SEQUENCE [LARGE SCALE GENOMIC DNA]</scope>
    <source>
        <strain evidence="7">DSM 15719</strain>
    </source>
</reference>
<evidence type="ECO:0000256" key="4">
    <source>
        <dbReference type="ARBA" id="ARBA00047942"/>
    </source>
</evidence>
<evidence type="ECO:0000256" key="1">
    <source>
        <dbReference type="ARBA" id="ARBA00011900"/>
    </source>
</evidence>
<evidence type="ECO:0000313" key="7">
    <source>
        <dbReference type="Proteomes" id="UP000183658"/>
    </source>
</evidence>
<sequence length="397" mass="46499">MAPGEANTNISIISFYKGQSIEVKSYLRDKEVSEISSFLTDGVIDPEPLKLFTNQNFIYTGYYFLGDGFLLPKNEFDEMIIDDKKNNDVIFPCFNGDDLNNLPSLIPHRYIINFFDWSEEKAKIYIKPYERIKILVKPIRDKTSRQANREKWWIYAENRPGMRKSIDKVDRFFATAQTTKYLNFREVPYSSAITQTAYVVTTDDYSIIAVLQSTIHFVWAEKYGNTLGSTFRYTPSKVFETFPIKTNENLYLLGKTLLETRDVLLDEFKVGLTSFYNKFHDSKIIDTYIVDIREIHKNIDIKTLEAYGWLDIALRHDFYEVEYLPENDRVRYTIHPEARKEILKRLLELNHKIHEEEVAAGLWDKKKAVKKEKTVAKKGNNLVNEPGEKYGQGELFE</sequence>
<comment type="catalytic activity">
    <reaction evidence="4">
        <text>a 2'-deoxyadenosine in DNA + S-adenosyl-L-methionine = an N(6)-methyl-2'-deoxyadenosine in DNA + S-adenosyl-L-homocysteine + H(+)</text>
        <dbReference type="Rhea" id="RHEA:15197"/>
        <dbReference type="Rhea" id="RHEA-COMP:12418"/>
        <dbReference type="Rhea" id="RHEA-COMP:12419"/>
        <dbReference type="ChEBI" id="CHEBI:15378"/>
        <dbReference type="ChEBI" id="CHEBI:57856"/>
        <dbReference type="ChEBI" id="CHEBI:59789"/>
        <dbReference type="ChEBI" id="CHEBI:90615"/>
        <dbReference type="ChEBI" id="CHEBI:90616"/>
        <dbReference type="EC" id="2.1.1.72"/>
    </reaction>
</comment>
<keyword evidence="7" id="KW-1185">Reference proteome</keyword>
<dbReference type="InterPro" id="IPR046820">
    <property type="entry name" value="MmeI_TRD"/>
</dbReference>
<dbReference type="Pfam" id="PF20466">
    <property type="entry name" value="MmeI_TRD"/>
    <property type="match status" value="1"/>
</dbReference>
<dbReference type="PANTHER" id="PTHR33841">
    <property type="entry name" value="DNA METHYLTRANSFERASE YEEA-RELATED"/>
    <property type="match status" value="1"/>
</dbReference>
<dbReference type="AlphaFoldDB" id="A0A1H9I0L1"/>
<keyword evidence="2" id="KW-0489">Methyltransferase</keyword>
<evidence type="ECO:0000256" key="2">
    <source>
        <dbReference type="ARBA" id="ARBA00022603"/>
    </source>
</evidence>
<dbReference type="GO" id="GO:0009007">
    <property type="term" value="F:site-specific DNA-methyltransferase (adenine-specific) activity"/>
    <property type="evidence" value="ECO:0007669"/>
    <property type="project" value="UniProtKB-EC"/>
</dbReference>
<dbReference type="RefSeq" id="WP_074722633.1">
    <property type="nucleotide sequence ID" value="NZ_CBCRVS010000012.1"/>
</dbReference>
<protein>
    <recommendedName>
        <fullName evidence="1">site-specific DNA-methyltransferase (adenine-specific)</fullName>
        <ecNumber evidence="1">2.1.1.72</ecNumber>
    </recommendedName>
</protein>
<keyword evidence="3" id="KW-0808">Transferase</keyword>
<name>A0A1H9I0L1_FLAFI</name>
<feature type="domain" description="MmeI-like target recognition" evidence="5">
    <location>
        <begin position="66"/>
        <end position="245"/>
    </location>
</feature>